<dbReference type="Proteomes" id="UP000054107">
    <property type="component" value="Unassembled WGS sequence"/>
</dbReference>
<feature type="non-terminal residue" evidence="1">
    <location>
        <position position="1"/>
    </location>
</feature>
<dbReference type="OrthoDB" id="2288643at2759"/>
<proteinExistence type="predicted"/>
<organism evidence="1 2">
    <name type="scientific">Parasitella parasitica</name>
    <dbReference type="NCBI Taxonomy" id="35722"/>
    <lineage>
        <taxon>Eukaryota</taxon>
        <taxon>Fungi</taxon>
        <taxon>Fungi incertae sedis</taxon>
        <taxon>Mucoromycota</taxon>
        <taxon>Mucoromycotina</taxon>
        <taxon>Mucoromycetes</taxon>
        <taxon>Mucorales</taxon>
        <taxon>Mucorineae</taxon>
        <taxon>Mucoraceae</taxon>
        <taxon>Parasitella</taxon>
    </lineage>
</organism>
<name>A0A0B7N4S0_9FUNG</name>
<accession>A0A0B7N4S0</accession>
<dbReference type="EMBL" id="LN724253">
    <property type="protein sequence ID" value="CEP10490.1"/>
    <property type="molecule type" value="Genomic_DNA"/>
</dbReference>
<evidence type="ECO:0000313" key="2">
    <source>
        <dbReference type="Proteomes" id="UP000054107"/>
    </source>
</evidence>
<sequence length="114" mass="12655">EALEGVVGCLAPSVARSGSSLASIATQHHDGAVWSNVVHDGLPLFQWTGFVCDEQKEVFQDVDNCLRRFEDVLSSHSLDMDVNWSRLLPRYLSNNLNDWLNKFVRASGSGSYIT</sequence>
<dbReference type="STRING" id="35722.A0A0B7N4S0"/>
<reference evidence="1 2" key="1">
    <citation type="submission" date="2014-09" db="EMBL/GenBank/DDBJ databases">
        <authorList>
            <person name="Ellenberger Sabrina"/>
        </authorList>
    </citation>
    <scope>NUCLEOTIDE SEQUENCE [LARGE SCALE GENOMIC DNA]</scope>
    <source>
        <strain evidence="1 2">CBS 412.66</strain>
    </source>
</reference>
<dbReference type="AlphaFoldDB" id="A0A0B7N4S0"/>
<protein>
    <submittedName>
        <fullName evidence="1">Uncharacterized protein</fullName>
    </submittedName>
</protein>
<keyword evidence="2" id="KW-1185">Reference proteome</keyword>
<evidence type="ECO:0000313" key="1">
    <source>
        <dbReference type="EMBL" id="CEP10490.1"/>
    </source>
</evidence>
<gene>
    <name evidence="1" type="primary">PARPA_04187.1 scaffold 12109</name>
</gene>